<dbReference type="OrthoDB" id="1164858at2"/>
<dbReference type="STRING" id="1048983.EL17_00700"/>
<proteinExistence type="predicted"/>
<name>A0A074KZJ1_9BACT</name>
<keyword evidence="2" id="KW-1185">Reference proteome</keyword>
<reference evidence="1 2" key="1">
    <citation type="submission" date="2014-04" db="EMBL/GenBank/DDBJ databases">
        <title>Characterization and application of a salt tolerant electro-active bacterium.</title>
        <authorList>
            <person name="Yang L."/>
            <person name="Wei S."/>
            <person name="Tay Q.X.M."/>
        </authorList>
    </citation>
    <scope>NUCLEOTIDE SEQUENCE [LARGE SCALE GENOMIC DNA]</scope>
    <source>
        <strain evidence="1 2">LY1</strain>
    </source>
</reference>
<evidence type="ECO:0000313" key="2">
    <source>
        <dbReference type="Proteomes" id="UP000027821"/>
    </source>
</evidence>
<dbReference type="PROSITE" id="PS51257">
    <property type="entry name" value="PROKAR_LIPOPROTEIN"/>
    <property type="match status" value="1"/>
</dbReference>
<dbReference type="EMBL" id="JMIH01000011">
    <property type="protein sequence ID" value="KEO75416.1"/>
    <property type="molecule type" value="Genomic_DNA"/>
</dbReference>
<dbReference type="AlphaFoldDB" id="A0A074KZJ1"/>
<comment type="caution">
    <text evidence="1">The sequence shown here is derived from an EMBL/GenBank/DDBJ whole genome shotgun (WGS) entry which is preliminary data.</text>
</comment>
<organism evidence="1 2">
    <name type="scientific">Anditalea andensis</name>
    <dbReference type="NCBI Taxonomy" id="1048983"/>
    <lineage>
        <taxon>Bacteria</taxon>
        <taxon>Pseudomonadati</taxon>
        <taxon>Bacteroidota</taxon>
        <taxon>Cytophagia</taxon>
        <taxon>Cytophagales</taxon>
        <taxon>Cytophagaceae</taxon>
        <taxon>Anditalea</taxon>
    </lineage>
</organism>
<dbReference type="RefSeq" id="WP_035069523.1">
    <property type="nucleotide sequence ID" value="NZ_JMIH01000011.1"/>
</dbReference>
<gene>
    <name evidence="1" type="ORF">EL17_00700</name>
</gene>
<protein>
    <submittedName>
        <fullName evidence="1">Uncharacterized protein</fullName>
    </submittedName>
</protein>
<dbReference type="eggNOG" id="COG2259">
    <property type="taxonomic scope" value="Bacteria"/>
</dbReference>
<sequence>MKYFTLFLLFFSLSCQGQQKNQIIIDLDYFPDQKENVSDQSYHKAINILKITYDNVKNNSNQLNYADHINLATAFVYLKEPKSKVLEQFEQAKEKGLEETAELFPIIYSKESLRDYFSSAEYDSIVFKYKEIVANKKEEVFDLVAYTDQNQFDYDLVKFMADLAERDQRHRKANDNWENQNYLDSINILSIDSLFKQHKKYIGKSMVGEKFSHTMWAVIQHSELEQQEFYLPIVHKAVQDGDLKPVPLGMLIDRIYLKKYGYQIFGSQSGVDLADDETIQKVKFKYGL</sequence>
<evidence type="ECO:0000313" key="1">
    <source>
        <dbReference type="EMBL" id="KEO75416.1"/>
    </source>
</evidence>
<accession>A0A074KZJ1</accession>
<dbReference type="Proteomes" id="UP000027821">
    <property type="component" value="Unassembled WGS sequence"/>
</dbReference>